<feature type="signal peptide" evidence="2">
    <location>
        <begin position="1"/>
        <end position="38"/>
    </location>
</feature>
<dbReference type="EMBL" id="AP018448">
    <property type="protein sequence ID" value="BBC36331.1"/>
    <property type="molecule type" value="Genomic_DNA"/>
</dbReference>
<evidence type="ECO:0000313" key="4">
    <source>
        <dbReference type="Proteomes" id="UP001321542"/>
    </source>
</evidence>
<dbReference type="Proteomes" id="UP001321542">
    <property type="component" value="Chromosome"/>
</dbReference>
<gene>
    <name evidence="3" type="ORF">SGFS_076250</name>
</gene>
<evidence type="ECO:0000256" key="2">
    <source>
        <dbReference type="SAM" id="SignalP"/>
    </source>
</evidence>
<reference evidence="3 4" key="1">
    <citation type="journal article" date="2010" name="ChemBioChem">
        <title>Cloning and characterization of the biosynthetic gene cluster of 16-membered macrolide antibiotic FD-891: involvement of a dual functional cytochrome P450 monooxygenase catalyzing epoxidation and hydroxylation.</title>
        <authorList>
            <person name="Kudo F."/>
            <person name="Motegi A."/>
            <person name="Mizoue K."/>
            <person name="Eguchi T."/>
        </authorList>
    </citation>
    <scope>NUCLEOTIDE SEQUENCE [LARGE SCALE GENOMIC DNA]</scope>
    <source>
        <strain evidence="3 4">A-8890</strain>
    </source>
</reference>
<name>A0ABM7FJ02_9ACTN</name>
<proteinExistence type="predicted"/>
<feature type="compositionally biased region" description="Basic and acidic residues" evidence="1">
    <location>
        <begin position="62"/>
        <end position="78"/>
    </location>
</feature>
<evidence type="ECO:0000313" key="3">
    <source>
        <dbReference type="EMBL" id="BBC36331.1"/>
    </source>
</evidence>
<feature type="chain" id="PRO_5046887821" evidence="2">
    <location>
        <begin position="39"/>
        <end position="78"/>
    </location>
</feature>
<evidence type="ECO:0000256" key="1">
    <source>
        <dbReference type="SAM" id="MobiDB-lite"/>
    </source>
</evidence>
<sequence length="78" mass="7899">MGHITGRVVRTAIGTAAALATLALPLVLGIHSASSAPAGQTVVTAVDLDGDGIDDGALPKPPKNDTDKGSWVWDKEPI</sequence>
<dbReference type="RefSeq" id="WP_286256589.1">
    <property type="nucleotide sequence ID" value="NZ_AP018448.1"/>
</dbReference>
<keyword evidence="2" id="KW-0732">Signal</keyword>
<protein>
    <submittedName>
        <fullName evidence="3">Uncharacterized protein</fullName>
    </submittedName>
</protein>
<keyword evidence="4" id="KW-1185">Reference proteome</keyword>
<feature type="region of interest" description="Disordered" evidence="1">
    <location>
        <begin position="52"/>
        <end position="78"/>
    </location>
</feature>
<accession>A0ABM7FJ02</accession>
<organism evidence="3 4">
    <name type="scientific">Streptomyces graminofaciens</name>
    <dbReference type="NCBI Taxonomy" id="68212"/>
    <lineage>
        <taxon>Bacteria</taxon>
        <taxon>Bacillati</taxon>
        <taxon>Actinomycetota</taxon>
        <taxon>Actinomycetes</taxon>
        <taxon>Kitasatosporales</taxon>
        <taxon>Streptomycetaceae</taxon>
        <taxon>Streptomyces</taxon>
    </lineage>
</organism>
<reference evidence="3 4" key="2">
    <citation type="journal article" date="2023" name="ChemBioChem">
        <title>Acyltransferase Domain Exchange between Two Independent Type I Polyketide Synthases in the Same Producer Strain of Macrolide Antibiotics.</title>
        <authorList>
            <person name="Kudo F."/>
            <person name="Kishikawa K."/>
            <person name="Tsuboi K."/>
            <person name="Kido T."/>
            <person name="Usui T."/>
            <person name="Hashimoto J."/>
            <person name="Shin-Ya K."/>
            <person name="Miyanaga A."/>
            <person name="Eguchi T."/>
        </authorList>
    </citation>
    <scope>NUCLEOTIDE SEQUENCE [LARGE SCALE GENOMIC DNA]</scope>
    <source>
        <strain evidence="3 4">A-8890</strain>
    </source>
</reference>